<feature type="chain" id="PRO_5029715153" evidence="7">
    <location>
        <begin position="20"/>
        <end position="248"/>
    </location>
</feature>
<dbReference type="FunFam" id="3.40.190.10:FF:000035">
    <property type="entry name" value="Molybdate ABC transporter substrate-binding protein"/>
    <property type="match status" value="1"/>
</dbReference>
<dbReference type="SUPFAM" id="SSF53850">
    <property type="entry name" value="Periplasmic binding protein-like II"/>
    <property type="match status" value="1"/>
</dbReference>
<comment type="similarity">
    <text evidence="1">Belongs to the bacterial solute-binding protein ModA family.</text>
</comment>
<dbReference type="AlphaFoldDB" id="A0A7L5DWX7"/>
<dbReference type="NCBIfam" id="TIGR01256">
    <property type="entry name" value="modA"/>
    <property type="match status" value="1"/>
</dbReference>
<evidence type="ECO:0000256" key="5">
    <source>
        <dbReference type="ARBA" id="ARBA00062515"/>
    </source>
</evidence>
<keyword evidence="4 7" id="KW-0732">Signal</keyword>
<evidence type="ECO:0000256" key="4">
    <source>
        <dbReference type="ARBA" id="ARBA00022729"/>
    </source>
</evidence>
<dbReference type="GO" id="GO:0015689">
    <property type="term" value="P:molybdate ion transport"/>
    <property type="evidence" value="ECO:0007669"/>
    <property type="project" value="InterPro"/>
</dbReference>
<dbReference type="KEGG" id="mrob:HH214_06785"/>
<evidence type="ECO:0000256" key="6">
    <source>
        <dbReference type="PIRSR" id="PIRSR004846-1"/>
    </source>
</evidence>
<evidence type="ECO:0000256" key="2">
    <source>
        <dbReference type="ARBA" id="ARBA00022505"/>
    </source>
</evidence>
<dbReference type="Gene3D" id="3.40.190.10">
    <property type="entry name" value="Periplasmic binding protein-like II"/>
    <property type="match status" value="2"/>
</dbReference>
<evidence type="ECO:0000256" key="3">
    <source>
        <dbReference type="ARBA" id="ARBA00022723"/>
    </source>
</evidence>
<dbReference type="Pfam" id="PF13531">
    <property type="entry name" value="SBP_bac_11"/>
    <property type="match status" value="1"/>
</dbReference>
<dbReference type="InterPro" id="IPR005950">
    <property type="entry name" value="ModA"/>
</dbReference>
<dbReference type="InterPro" id="IPR050682">
    <property type="entry name" value="ModA/WtpA"/>
</dbReference>
<feature type="signal peptide" evidence="7">
    <location>
        <begin position="1"/>
        <end position="19"/>
    </location>
</feature>
<protein>
    <submittedName>
        <fullName evidence="8">Molybdate ABC transporter substrate-binding protein</fullName>
    </submittedName>
</protein>
<evidence type="ECO:0000313" key="8">
    <source>
        <dbReference type="EMBL" id="QJD95600.1"/>
    </source>
</evidence>
<dbReference type="PANTHER" id="PTHR30632:SF14">
    <property type="entry name" value="TUNGSTATE_MOLYBDATE_CHROMATE-BINDING PROTEIN MODA"/>
    <property type="match status" value="1"/>
</dbReference>
<reference evidence="8 9" key="1">
    <citation type="submission" date="2020-04" db="EMBL/GenBank/DDBJ databases">
        <title>Genome sequencing of novel species.</title>
        <authorList>
            <person name="Heo J."/>
            <person name="Kim S.-J."/>
            <person name="Kim J.-S."/>
            <person name="Hong S.-B."/>
            <person name="Kwon S.-W."/>
        </authorList>
    </citation>
    <scope>NUCLEOTIDE SEQUENCE [LARGE SCALE GENOMIC DNA]</scope>
    <source>
        <strain evidence="8 9">F39-2</strain>
    </source>
</reference>
<dbReference type="GO" id="GO:0030973">
    <property type="term" value="F:molybdate ion binding"/>
    <property type="evidence" value="ECO:0007669"/>
    <property type="project" value="InterPro"/>
</dbReference>
<proteinExistence type="inferred from homology"/>
<name>A0A7L5DWX7_9SPHI</name>
<feature type="binding site" evidence="6">
    <location>
        <position position="56"/>
    </location>
    <ligand>
        <name>molybdate</name>
        <dbReference type="ChEBI" id="CHEBI:36264"/>
    </ligand>
</feature>
<dbReference type="EMBL" id="CP051682">
    <property type="protein sequence ID" value="QJD95600.1"/>
    <property type="molecule type" value="Genomic_DNA"/>
</dbReference>
<comment type="subunit">
    <text evidence="5">The complex is composed of two ATP-binding proteins (ModC), two transmembrane proteins (ModB) and a solute-binding protein (ModA).</text>
</comment>
<accession>A0A7L5DWX7</accession>
<dbReference type="PANTHER" id="PTHR30632">
    <property type="entry name" value="MOLYBDATE-BINDING PERIPLASMIC PROTEIN"/>
    <property type="match status" value="1"/>
</dbReference>
<gene>
    <name evidence="8" type="primary">modA</name>
    <name evidence="8" type="ORF">HH214_06785</name>
</gene>
<dbReference type="GO" id="GO:0046872">
    <property type="term" value="F:metal ion binding"/>
    <property type="evidence" value="ECO:0007669"/>
    <property type="project" value="UniProtKB-KW"/>
</dbReference>
<organism evidence="8 9">
    <name type="scientific">Mucilaginibacter robiniae</name>
    <dbReference type="NCBI Taxonomy" id="2728022"/>
    <lineage>
        <taxon>Bacteria</taxon>
        <taxon>Pseudomonadati</taxon>
        <taxon>Bacteroidota</taxon>
        <taxon>Sphingobacteriia</taxon>
        <taxon>Sphingobacteriales</taxon>
        <taxon>Sphingobacteriaceae</taxon>
        <taxon>Mucilaginibacter</taxon>
    </lineage>
</organism>
<dbReference type="InterPro" id="IPR044084">
    <property type="entry name" value="AvModA-like_subst-bd"/>
</dbReference>
<keyword evidence="9" id="KW-1185">Reference proteome</keyword>
<evidence type="ECO:0000313" key="9">
    <source>
        <dbReference type="Proteomes" id="UP000503278"/>
    </source>
</evidence>
<dbReference type="CDD" id="cd13539">
    <property type="entry name" value="PBP2_AvModA"/>
    <property type="match status" value="1"/>
</dbReference>
<keyword evidence="3 6" id="KW-0479">Metal-binding</keyword>
<evidence type="ECO:0000256" key="7">
    <source>
        <dbReference type="SAM" id="SignalP"/>
    </source>
</evidence>
<dbReference type="RefSeq" id="WP_169606608.1">
    <property type="nucleotide sequence ID" value="NZ_CP051682.1"/>
</dbReference>
<sequence>MKNLIILFLILSSAFTVDAQKLQVAVAANAQFVAKMLVKEFKKETGIKADLIVGASGKLTTQIEQGAPFDIFLSADTKYPDELYAKKLTLNKPKIYAYGSLVMWSKKNISVAKGIRSLTNPAIQKIAVANPTLAPYGEATMQALKATGLATTLQPKLVFGESIAQVNEYLLSGNVDVAFTAKSVVLDMTQKNKGNWKEVDARLYKPIAQGVAILKNSTGKNLVHAQRFYKFLFSREARSIFTIYGYKF</sequence>
<keyword evidence="2 6" id="KW-0500">Molybdenum</keyword>
<dbReference type="PIRSF" id="PIRSF004846">
    <property type="entry name" value="ModA"/>
    <property type="match status" value="1"/>
</dbReference>
<feature type="binding site" evidence="6">
    <location>
        <position position="163"/>
    </location>
    <ligand>
        <name>molybdate</name>
        <dbReference type="ChEBI" id="CHEBI:36264"/>
    </ligand>
</feature>
<dbReference type="Proteomes" id="UP000503278">
    <property type="component" value="Chromosome"/>
</dbReference>
<dbReference type="GO" id="GO:1901359">
    <property type="term" value="F:tungstate binding"/>
    <property type="evidence" value="ECO:0007669"/>
    <property type="project" value="UniProtKB-ARBA"/>
</dbReference>
<evidence type="ECO:0000256" key="1">
    <source>
        <dbReference type="ARBA" id="ARBA00009175"/>
    </source>
</evidence>